<evidence type="ECO:0000256" key="1">
    <source>
        <dbReference type="ARBA" id="ARBA00004132"/>
    </source>
</evidence>
<dbReference type="PANTHER" id="PTHR12276">
    <property type="entry name" value="EPSIN/ENT-RELATED"/>
    <property type="match status" value="1"/>
</dbReference>
<keyword evidence="3" id="KW-0333">Golgi apparatus</keyword>
<dbReference type="CDD" id="cd03571">
    <property type="entry name" value="ENTH"/>
    <property type="match status" value="1"/>
</dbReference>
<dbReference type="SMART" id="SM00273">
    <property type="entry name" value="ENTH"/>
    <property type="match status" value="1"/>
</dbReference>
<evidence type="ECO:0000256" key="2">
    <source>
        <dbReference type="ARBA" id="ARBA00004555"/>
    </source>
</evidence>
<dbReference type="GO" id="GO:0005886">
    <property type="term" value="C:plasma membrane"/>
    <property type="evidence" value="ECO:0007669"/>
    <property type="project" value="TreeGrafter"/>
</dbReference>
<organism evidence="6 7">
    <name type="scientific">Dovyalis caffra</name>
    <dbReference type="NCBI Taxonomy" id="77055"/>
    <lineage>
        <taxon>Eukaryota</taxon>
        <taxon>Viridiplantae</taxon>
        <taxon>Streptophyta</taxon>
        <taxon>Embryophyta</taxon>
        <taxon>Tracheophyta</taxon>
        <taxon>Spermatophyta</taxon>
        <taxon>Magnoliopsida</taxon>
        <taxon>eudicotyledons</taxon>
        <taxon>Gunneridae</taxon>
        <taxon>Pentapetalae</taxon>
        <taxon>rosids</taxon>
        <taxon>fabids</taxon>
        <taxon>Malpighiales</taxon>
        <taxon>Salicaceae</taxon>
        <taxon>Flacourtieae</taxon>
        <taxon>Dovyalis</taxon>
    </lineage>
</organism>
<evidence type="ECO:0000256" key="4">
    <source>
        <dbReference type="ARBA" id="ARBA00023329"/>
    </source>
</evidence>
<dbReference type="InterPro" id="IPR013809">
    <property type="entry name" value="ENTH"/>
</dbReference>
<evidence type="ECO:0000256" key="3">
    <source>
        <dbReference type="ARBA" id="ARBA00023034"/>
    </source>
</evidence>
<dbReference type="Gene3D" id="1.25.40.90">
    <property type="match status" value="1"/>
</dbReference>
<dbReference type="GO" id="GO:0030125">
    <property type="term" value="C:clathrin vesicle coat"/>
    <property type="evidence" value="ECO:0007669"/>
    <property type="project" value="TreeGrafter"/>
</dbReference>
<protein>
    <recommendedName>
        <fullName evidence="5">ENTH domain-containing protein</fullName>
    </recommendedName>
</protein>
<dbReference type="GO" id="GO:0006897">
    <property type="term" value="P:endocytosis"/>
    <property type="evidence" value="ECO:0007669"/>
    <property type="project" value="TreeGrafter"/>
</dbReference>
<evidence type="ECO:0000313" key="7">
    <source>
        <dbReference type="Proteomes" id="UP001314170"/>
    </source>
</evidence>
<dbReference type="PANTHER" id="PTHR12276:SF113">
    <property type="entry name" value="ENTH_VHS FAMILY PROTEIN"/>
    <property type="match status" value="1"/>
</dbReference>
<dbReference type="GO" id="GO:0005543">
    <property type="term" value="F:phospholipid binding"/>
    <property type="evidence" value="ECO:0007669"/>
    <property type="project" value="TreeGrafter"/>
</dbReference>
<comment type="caution">
    <text evidence="6">The sequence shown here is derived from an EMBL/GenBank/DDBJ whole genome shotgun (WGS) entry which is preliminary data.</text>
</comment>
<evidence type="ECO:0000313" key="6">
    <source>
        <dbReference type="EMBL" id="CAK7325688.1"/>
    </source>
</evidence>
<keyword evidence="7" id="KW-1185">Reference proteome</keyword>
<dbReference type="GO" id="GO:0030276">
    <property type="term" value="F:clathrin binding"/>
    <property type="evidence" value="ECO:0007669"/>
    <property type="project" value="TreeGrafter"/>
</dbReference>
<accession>A0AAV1QX76</accession>
<dbReference type="PROSITE" id="PS50942">
    <property type="entry name" value="ENTH"/>
    <property type="match status" value="1"/>
</dbReference>
<keyword evidence="4" id="KW-0968">Cytoplasmic vesicle</keyword>
<dbReference type="GO" id="GO:0005794">
    <property type="term" value="C:Golgi apparatus"/>
    <property type="evidence" value="ECO:0007669"/>
    <property type="project" value="UniProtKB-SubCell"/>
</dbReference>
<dbReference type="EMBL" id="CAWUPB010000850">
    <property type="protein sequence ID" value="CAK7325688.1"/>
    <property type="molecule type" value="Genomic_DNA"/>
</dbReference>
<gene>
    <name evidence="6" type="ORF">DCAF_LOCUS3375</name>
</gene>
<proteinExistence type="predicted"/>
<dbReference type="GO" id="GO:0005768">
    <property type="term" value="C:endosome"/>
    <property type="evidence" value="ECO:0007669"/>
    <property type="project" value="TreeGrafter"/>
</dbReference>
<feature type="domain" description="ENTH" evidence="5">
    <location>
        <begin position="26"/>
        <end position="159"/>
    </location>
</feature>
<dbReference type="InterPro" id="IPR008942">
    <property type="entry name" value="ENTH_VHS"/>
</dbReference>
<dbReference type="Proteomes" id="UP001314170">
    <property type="component" value="Unassembled WGS sequence"/>
</dbReference>
<evidence type="ECO:0000259" key="5">
    <source>
        <dbReference type="PROSITE" id="PS50942"/>
    </source>
</evidence>
<dbReference type="Pfam" id="PF01417">
    <property type="entry name" value="ENTH"/>
    <property type="match status" value="1"/>
</dbReference>
<dbReference type="SUPFAM" id="SSF48464">
    <property type="entry name" value="ENTH/VHS domain"/>
    <property type="match status" value="1"/>
</dbReference>
<reference evidence="6 7" key="1">
    <citation type="submission" date="2024-01" db="EMBL/GenBank/DDBJ databases">
        <authorList>
            <person name="Waweru B."/>
        </authorList>
    </citation>
    <scope>NUCLEOTIDE SEQUENCE [LARGE SCALE GENOMIC DNA]</scope>
</reference>
<sequence>MGSPLLHEFKRQASFFFKEKIKTARLALTDVTPTELLTEEITNGDLWAPDTRAMGIISRAAFEVDDYWRIVDILHKRLIKFDRKIWRASYKTLLLLEHLLTHGPLRVVDEFQCDIEVIKEMVSFQFVDEKGFNWGLSVRKLSERTLKLLENGLYLKEERASARKLTREIQGFGSLCQRSSSADESFKELGFRKCFRCNSDYSYKNNQEKDDEFMDSNEKLLFDERIQIHEDTSQPALENPVKISREEYTAEDHPFYNNHHHTTVSLLSATE</sequence>
<dbReference type="AlphaFoldDB" id="A0AAV1QX76"/>
<name>A0AAV1QX76_9ROSI</name>
<comment type="subcellular location">
    <subcellularLocation>
        <location evidence="1">Cytoplasmic vesicle</location>
        <location evidence="1">Clathrin-coated vesicle</location>
    </subcellularLocation>
    <subcellularLocation>
        <location evidence="2">Golgi apparatus</location>
    </subcellularLocation>
</comment>